<reference evidence="3" key="1">
    <citation type="submission" date="2016-06" db="EMBL/GenBank/DDBJ databases">
        <authorList>
            <person name="Xu Y."/>
            <person name="Nagy A."/>
            <person name="Yan X."/>
            <person name="Kim S.W."/>
            <person name="Haley B."/>
            <person name="Liu N.T."/>
            <person name="Nou X."/>
        </authorList>
    </citation>
    <scope>NUCLEOTIDE SEQUENCE [LARGE SCALE GENOMIC DNA]</scope>
    <source>
        <strain evidence="3">ATCC 49129</strain>
    </source>
</reference>
<feature type="domain" description="Baseplate protein J-like barrel" evidence="1">
    <location>
        <begin position="95"/>
        <end position="188"/>
    </location>
</feature>
<gene>
    <name evidence="2" type="ORF">A9Y76_23400</name>
</gene>
<keyword evidence="3" id="KW-1185">Reference proteome</keyword>
<dbReference type="InterPro" id="IPR006949">
    <property type="entry name" value="Barrel_Baseplate_J-like"/>
</dbReference>
<dbReference type="PANTHER" id="PTHR37829:SF3">
    <property type="entry name" value="PROTEIN JAYE-RELATED"/>
    <property type="match status" value="1"/>
</dbReference>
<dbReference type="Pfam" id="PF04865">
    <property type="entry name" value="Baseplate_J"/>
    <property type="match status" value="1"/>
</dbReference>
<evidence type="ECO:0000313" key="3">
    <source>
        <dbReference type="Proteomes" id="UP000078572"/>
    </source>
</evidence>
<dbReference type="RefSeq" id="WP_064808046.1">
    <property type="nucleotide sequence ID" value="NZ_CP016023.1"/>
</dbReference>
<dbReference type="EMBL" id="CP016023">
    <property type="protein sequence ID" value="ANJ75446.1"/>
    <property type="molecule type" value="Genomic_DNA"/>
</dbReference>
<dbReference type="GeneID" id="61528991"/>
<proteinExistence type="predicted"/>
<sequence>MSIQTQDWVTLVRNQVAAIQGYAKVLVDLTVGSVLRAVVEANAAVTVWLQGLILQVMAITRASTSSGAHLDSWMADFGLSRLAAVPATGNVTFSRFTTTQQVLVPLTAVVQTGDGTQQFNVVIDTKNPAYNATLGGYVIAAGAAGVTVPVRALVAGVAGNAVAGAVSTIVGAISGVDTVINAAAFVNGADAESDGALRTRFIAYVASLSKATKTAIGAAIASVKQGLTYAILENQTYAGLQQNGTFIVIVDDGTGSPPSTLLSSVSNAVDAVRPLTSTFYVYGPVVINATVAMTIATAPGYTHQTITAQVQTALLNYINTLPLGTTLTYSRLVQVAYDASPAVINVTGTLLNGGTSDLPASSLQVIKTTLNSITVS</sequence>
<dbReference type="Proteomes" id="UP000078572">
    <property type="component" value="Chromosome 2"/>
</dbReference>
<organism evidence="2 3">
    <name type="scientific">Ralstonia insidiosa</name>
    <dbReference type="NCBI Taxonomy" id="190721"/>
    <lineage>
        <taxon>Bacteria</taxon>
        <taxon>Pseudomonadati</taxon>
        <taxon>Pseudomonadota</taxon>
        <taxon>Betaproteobacteria</taxon>
        <taxon>Burkholderiales</taxon>
        <taxon>Burkholderiaceae</taxon>
        <taxon>Ralstonia</taxon>
    </lineage>
</organism>
<dbReference type="AlphaFoldDB" id="A0A192A5B7"/>
<protein>
    <submittedName>
        <fullName evidence="2">Baseplate protein</fullName>
    </submittedName>
</protein>
<dbReference type="InterPro" id="IPR052399">
    <property type="entry name" value="Phage_Baseplate_Assmbl_Protein"/>
</dbReference>
<accession>A0A192A5B7</accession>
<evidence type="ECO:0000313" key="2">
    <source>
        <dbReference type="EMBL" id="ANJ75446.1"/>
    </source>
</evidence>
<dbReference type="PANTHER" id="PTHR37829">
    <property type="entry name" value="PHAGE-LIKE ELEMENT PBSX PROTEIN XKDT"/>
    <property type="match status" value="1"/>
</dbReference>
<name>A0A192A5B7_9RALS</name>
<evidence type="ECO:0000259" key="1">
    <source>
        <dbReference type="Pfam" id="PF04865"/>
    </source>
</evidence>
<dbReference type="OrthoDB" id="7012887at2"/>